<comment type="caution">
    <text evidence="1">The sequence shown here is derived from an EMBL/GenBank/DDBJ whole genome shotgun (WGS) entry which is preliminary data.</text>
</comment>
<dbReference type="RefSeq" id="WP_315342867.1">
    <property type="nucleotide sequence ID" value="NZ_JAVDZE010000004.1"/>
</dbReference>
<proteinExistence type="predicted"/>
<reference evidence="1 2" key="1">
    <citation type="submission" date="2023-08" db="EMBL/GenBank/DDBJ databases">
        <title>Draft genome sequence of Thermococcus waiotapuensis WT1T, a thermophilic sulphur-dependent archaeon from order Thermococcales.</title>
        <authorList>
            <person name="Manners S.H."/>
            <person name="Carere C.R."/>
            <person name="Dhami M.K."/>
            <person name="Dobson R.C.J."/>
            <person name="Stott M.B."/>
        </authorList>
    </citation>
    <scope>NUCLEOTIDE SEQUENCE [LARGE SCALE GENOMIC DNA]</scope>
    <source>
        <strain evidence="1 2">WT1</strain>
    </source>
</reference>
<gene>
    <name evidence="1" type="ORF">RBI02_08355</name>
</gene>
<sequence length="133" mass="15331">MHPLRKAISVKGSKEFSRNELVGLLAFTLRIMSVKEAKESVDEWIKRGLIEEREGVLLVKEEALDESIKGEDLFEEMAQFVSSSLGLGRDELMTELEEFSKRYGNLDRKLVLYLFGLDRGLDMSKFRDRLSLE</sequence>
<name>A0AAE4SZ81_9EURY</name>
<evidence type="ECO:0000313" key="2">
    <source>
        <dbReference type="Proteomes" id="UP001245683"/>
    </source>
</evidence>
<evidence type="ECO:0000313" key="1">
    <source>
        <dbReference type="EMBL" id="MDV3104544.1"/>
    </source>
</evidence>
<accession>A0AAE4SZ81</accession>
<protein>
    <submittedName>
        <fullName evidence="1">DUF2240 family protein</fullName>
    </submittedName>
</protein>
<dbReference type="InterPro" id="IPR018716">
    <property type="entry name" value="DUF2240"/>
</dbReference>
<dbReference type="EMBL" id="JAVDZE010000004">
    <property type="protein sequence ID" value="MDV3104544.1"/>
    <property type="molecule type" value="Genomic_DNA"/>
</dbReference>
<keyword evidence="2" id="KW-1185">Reference proteome</keyword>
<dbReference type="Proteomes" id="UP001245683">
    <property type="component" value="Unassembled WGS sequence"/>
</dbReference>
<dbReference type="AlphaFoldDB" id="A0AAE4SZ81"/>
<dbReference type="Pfam" id="PF09999">
    <property type="entry name" value="DUF2240"/>
    <property type="match status" value="1"/>
</dbReference>
<organism evidence="1 2">
    <name type="scientific">Thermococcus waiotapuensis</name>
    <dbReference type="NCBI Taxonomy" id="90909"/>
    <lineage>
        <taxon>Archaea</taxon>
        <taxon>Methanobacteriati</taxon>
        <taxon>Methanobacteriota</taxon>
        <taxon>Thermococci</taxon>
        <taxon>Thermococcales</taxon>
        <taxon>Thermococcaceae</taxon>
        <taxon>Thermococcus</taxon>
    </lineage>
</organism>